<reference evidence="2" key="2">
    <citation type="journal article" date="2018" name="Plant J.">
        <title>The Sorghum bicolor reference genome: improved assembly, gene annotations, a transcriptome atlas, and signatures of genome organization.</title>
        <authorList>
            <person name="McCormick R.F."/>
            <person name="Truong S.K."/>
            <person name="Sreedasyam A."/>
            <person name="Jenkins J."/>
            <person name="Shu S."/>
            <person name="Sims D."/>
            <person name="Kennedy M."/>
            <person name="Amirebrahimi M."/>
            <person name="Weers B.D."/>
            <person name="McKinley B."/>
            <person name="Mattison A."/>
            <person name="Morishige D.T."/>
            <person name="Grimwood J."/>
            <person name="Schmutz J."/>
            <person name="Mullet J.E."/>
        </authorList>
    </citation>
    <scope>NUCLEOTIDE SEQUENCE [LARGE SCALE GENOMIC DNA]</scope>
    <source>
        <strain evidence="2">cv. BTx623</strain>
    </source>
</reference>
<dbReference type="Gramene" id="KXG21530">
    <property type="protein sequence ID" value="KXG21530"/>
    <property type="gene ID" value="SORBI_3009G077000"/>
</dbReference>
<evidence type="ECO:0000313" key="1">
    <source>
        <dbReference type="EMBL" id="KXG21530.1"/>
    </source>
</evidence>
<keyword evidence="2" id="KW-1185">Reference proteome</keyword>
<dbReference type="EMBL" id="CM000768">
    <property type="protein sequence ID" value="KXG21530.1"/>
    <property type="molecule type" value="Genomic_DNA"/>
</dbReference>
<name>A0A1B6P737_SORBI</name>
<dbReference type="OMA" id="RQNQIGM"/>
<accession>A0A1B6P737</accession>
<organism evidence="1 2">
    <name type="scientific">Sorghum bicolor</name>
    <name type="common">Sorghum</name>
    <name type="synonym">Sorghum vulgare</name>
    <dbReference type="NCBI Taxonomy" id="4558"/>
    <lineage>
        <taxon>Eukaryota</taxon>
        <taxon>Viridiplantae</taxon>
        <taxon>Streptophyta</taxon>
        <taxon>Embryophyta</taxon>
        <taxon>Tracheophyta</taxon>
        <taxon>Spermatophyta</taxon>
        <taxon>Magnoliopsida</taxon>
        <taxon>Liliopsida</taxon>
        <taxon>Poales</taxon>
        <taxon>Poaceae</taxon>
        <taxon>PACMAD clade</taxon>
        <taxon>Panicoideae</taxon>
        <taxon>Andropogonodae</taxon>
        <taxon>Andropogoneae</taxon>
        <taxon>Sorghinae</taxon>
        <taxon>Sorghum</taxon>
    </lineage>
</organism>
<evidence type="ECO:0000313" key="2">
    <source>
        <dbReference type="Proteomes" id="UP000000768"/>
    </source>
</evidence>
<reference evidence="1 2" key="1">
    <citation type="journal article" date="2009" name="Nature">
        <title>The Sorghum bicolor genome and the diversification of grasses.</title>
        <authorList>
            <person name="Paterson A.H."/>
            <person name="Bowers J.E."/>
            <person name="Bruggmann R."/>
            <person name="Dubchak I."/>
            <person name="Grimwood J."/>
            <person name="Gundlach H."/>
            <person name="Haberer G."/>
            <person name="Hellsten U."/>
            <person name="Mitros T."/>
            <person name="Poliakov A."/>
            <person name="Schmutz J."/>
            <person name="Spannagl M."/>
            <person name="Tang H."/>
            <person name="Wang X."/>
            <person name="Wicker T."/>
            <person name="Bharti A.K."/>
            <person name="Chapman J."/>
            <person name="Feltus F.A."/>
            <person name="Gowik U."/>
            <person name="Grigoriev I.V."/>
            <person name="Lyons E."/>
            <person name="Maher C.A."/>
            <person name="Martis M."/>
            <person name="Narechania A."/>
            <person name="Otillar R.P."/>
            <person name="Penning B.W."/>
            <person name="Salamov A.A."/>
            <person name="Wang Y."/>
            <person name="Zhang L."/>
            <person name="Carpita N.C."/>
            <person name="Freeling M."/>
            <person name="Gingle A.R."/>
            <person name="Hash C.T."/>
            <person name="Keller B."/>
            <person name="Klein P."/>
            <person name="Kresovich S."/>
            <person name="McCann M.C."/>
            <person name="Ming R."/>
            <person name="Peterson D.G."/>
            <person name="Mehboob-ur-Rahman"/>
            <person name="Ware D."/>
            <person name="Westhoff P."/>
            <person name="Mayer K.F."/>
            <person name="Messing J."/>
            <person name="Rokhsar D.S."/>
        </authorList>
    </citation>
    <scope>NUCLEOTIDE SEQUENCE [LARGE SCALE GENOMIC DNA]</scope>
    <source>
        <strain evidence="2">cv. BTx623</strain>
    </source>
</reference>
<protein>
    <submittedName>
        <fullName evidence="1">Uncharacterized protein</fullName>
    </submittedName>
</protein>
<sequence length="80" mass="8891">MVGGQANIFGSSDRVWAKLASRNYLLLRQNQIGMAWLNIELVASIAVYNQVPRIAIFPLDSATTSFVVDEDLLSPFYISN</sequence>
<dbReference type="InParanoid" id="A0A1B6P737"/>
<proteinExistence type="predicted"/>
<dbReference type="AlphaFoldDB" id="A0A1B6P737"/>
<dbReference type="Proteomes" id="UP000000768">
    <property type="component" value="Chromosome 9"/>
</dbReference>
<gene>
    <name evidence="1" type="ORF">SORBI_3009G077000</name>
</gene>